<dbReference type="KEGG" id="pasa:BAOM_2985"/>
<reference evidence="1 2" key="1">
    <citation type="submission" date="2018-01" db="EMBL/GenBank/DDBJ databases">
        <title>Bacillus asahii Genome sequencing and assembly.</title>
        <authorList>
            <person name="Jiang H."/>
            <person name="Feng Y."/>
            <person name="Zhao F."/>
            <person name="Lin X."/>
        </authorList>
    </citation>
    <scope>NUCLEOTIDE SEQUENCE [LARGE SCALE GENOMIC DNA]</scope>
    <source>
        <strain evidence="1 2">OM18</strain>
    </source>
</reference>
<organism evidence="1 2">
    <name type="scientific">Peribacillus asahii</name>
    <dbReference type="NCBI Taxonomy" id="228899"/>
    <lineage>
        <taxon>Bacteria</taxon>
        <taxon>Bacillati</taxon>
        <taxon>Bacillota</taxon>
        <taxon>Bacilli</taxon>
        <taxon>Bacillales</taxon>
        <taxon>Bacillaceae</taxon>
        <taxon>Peribacillus</taxon>
    </lineage>
</organism>
<dbReference type="RefSeq" id="WP_127760740.1">
    <property type="nucleotide sequence ID" value="NZ_CP026095.1"/>
</dbReference>
<protein>
    <submittedName>
        <fullName evidence="1">Uncharacterized protein</fullName>
    </submittedName>
</protein>
<sequence length="68" mass="8475">MNLNDEQMLSEIISYYNDFDGELEESLFNWLVSRFKELKKENEELKVDITKRDEQDEYDYWEWRNGQD</sequence>
<evidence type="ECO:0000313" key="2">
    <source>
        <dbReference type="Proteomes" id="UP000283095"/>
    </source>
</evidence>
<dbReference type="EMBL" id="CP026095">
    <property type="protein sequence ID" value="AZV43594.1"/>
    <property type="molecule type" value="Genomic_DNA"/>
</dbReference>
<name>A0A3Q9RP43_9BACI</name>
<evidence type="ECO:0000313" key="1">
    <source>
        <dbReference type="EMBL" id="AZV43594.1"/>
    </source>
</evidence>
<dbReference type="AlphaFoldDB" id="A0A3Q9RP43"/>
<gene>
    <name evidence="1" type="ORF">BAOM_2985</name>
</gene>
<accession>A0A3Q9RP43</accession>
<dbReference type="Proteomes" id="UP000283095">
    <property type="component" value="Chromosome"/>
</dbReference>
<proteinExistence type="predicted"/>